<keyword evidence="2" id="KW-1185">Reference proteome</keyword>
<evidence type="ECO:0000313" key="2">
    <source>
        <dbReference type="Proteomes" id="UP000033551"/>
    </source>
</evidence>
<evidence type="ECO:0000313" key="1">
    <source>
        <dbReference type="EMBL" id="KJY25565.1"/>
    </source>
</evidence>
<dbReference type="EMBL" id="JZWV01001056">
    <property type="protein sequence ID" value="KJY25565.1"/>
    <property type="molecule type" value="Genomic_DNA"/>
</dbReference>
<comment type="caution">
    <text evidence="1">The sequence shown here is derived from an EMBL/GenBank/DDBJ whole genome shotgun (WGS) entry which is preliminary data.</text>
</comment>
<dbReference type="Proteomes" id="UP000033551">
    <property type="component" value="Unassembled WGS sequence"/>
</dbReference>
<organism evidence="1 2">
    <name type="scientific">Streptomyces katrae</name>
    <dbReference type="NCBI Taxonomy" id="68223"/>
    <lineage>
        <taxon>Bacteria</taxon>
        <taxon>Bacillati</taxon>
        <taxon>Actinomycetota</taxon>
        <taxon>Actinomycetes</taxon>
        <taxon>Kitasatosporales</taxon>
        <taxon>Streptomycetaceae</taxon>
        <taxon>Streptomyces</taxon>
    </lineage>
</organism>
<accession>A0A0F4IU78</accession>
<sequence length="66" mass="6996">MGSATVSTFACRAGGMEELSGEPHHEVRGRGRPAGFHEVLDGGIEAQGGVVLEGDSDRFRPWVLTD</sequence>
<protein>
    <submittedName>
        <fullName evidence="1">Uncharacterized protein</fullName>
    </submittedName>
</protein>
<proteinExistence type="predicted"/>
<gene>
    <name evidence="1" type="ORF">VR44_32125</name>
</gene>
<dbReference type="AlphaFoldDB" id="A0A0F4IU78"/>
<name>A0A0F4IU78_9ACTN</name>
<reference evidence="1 2" key="1">
    <citation type="submission" date="2015-02" db="EMBL/GenBank/DDBJ databases">
        <authorList>
            <person name="Ju K.-S."/>
            <person name="Doroghazi J.R."/>
            <person name="Metcalf W."/>
        </authorList>
    </citation>
    <scope>NUCLEOTIDE SEQUENCE [LARGE SCALE GENOMIC DNA]</scope>
    <source>
        <strain evidence="1 2">NRRL ISP-5550</strain>
    </source>
</reference>